<evidence type="ECO:0000313" key="1">
    <source>
        <dbReference type="EMBL" id="MEE6262849.1"/>
    </source>
</evidence>
<reference evidence="1 2" key="1">
    <citation type="submission" date="2024-01" db="EMBL/GenBank/DDBJ databases">
        <title>Genome insights into Plantactinospora sonchi sp. nov.</title>
        <authorList>
            <person name="Wang L."/>
        </authorList>
    </citation>
    <scope>NUCLEOTIDE SEQUENCE [LARGE SCALE GENOMIC DNA]</scope>
    <source>
        <strain evidence="1 2">NEAU-QY2</strain>
    </source>
</reference>
<dbReference type="RefSeq" id="WP_331217789.1">
    <property type="nucleotide sequence ID" value="NZ_JAZGQK010000032.1"/>
</dbReference>
<gene>
    <name evidence="1" type="ORF">V1633_30645</name>
</gene>
<evidence type="ECO:0000313" key="2">
    <source>
        <dbReference type="Proteomes" id="UP001332243"/>
    </source>
</evidence>
<comment type="caution">
    <text evidence="1">The sequence shown here is derived from an EMBL/GenBank/DDBJ whole genome shotgun (WGS) entry which is preliminary data.</text>
</comment>
<proteinExistence type="predicted"/>
<protein>
    <submittedName>
        <fullName evidence="1">Uncharacterized protein</fullName>
    </submittedName>
</protein>
<name>A0ABU7S291_9ACTN</name>
<sequence>MTQNATLPSRAIGGAFLPAIRLAKIRRRICRYPGESSELLLVSSGACP</sequence>
<keyword evidence="2" id="KW-1185">Reference proteome</keyword>
<organism evidence="1 2">
    <name type="scientific">Plantactinospora sonchi</name>
    <dbReference type="NCBI Taxonomy" id="1544735"/>
    <lineage>
        <taxon>Bacteria</taxon>
        <taxon>Bacillati</taxon>
        <taxon>Actinomycetota</taxon>
        <taxon>Actinomycetes</taxon>
        <taxon>Micromonosporales</taxon>
        <taxon>Micromonosporaceae</taxon>
        <taxon>Plantactinospora</taxon>
    </lineage>
</organism>
<dbReference type="EMBL" id="JAZGQK010000032">
    <property type="protein sequence ID" value="MEE6262849.1"/>
    <property type="molecule type" value="Genomic_DNA"/>
</dbReference>
<dbReference type="Proteomes" id="UP001332243">
    <property type="component" value="Unassembled WGS sequence"/>
</dbReference>
<accession>A0ABU7S291</accession>